<dbReference type="Proteomes" id="UP000218334">
    <property type="component" value="Unassembled WGS sequence"/>
</dbReference>
<feature type="transmembrane region" description="Helical" evidence="1">
    <location>
        <begin position="12"/>
        <end position="37"/>
    </location>
</feature>
<dbReference type="AlphaFoldDB" id="A0A2H3BX45"/>
<keyword evidence="1" id="KW-1133">Transmembrane helix</keyword>
<proteinExistence type="predicted"/>
<evidence type="ECO:0000256" key="1">
    <source>
        <dbReference type="SAM" id="Phobius"/>
    </source>
</evidence>
<dbReference type="EMBL" id="KZ293432">
    <property type="protein sequence ID" value="PBK68463.1"/>
    <property type="molecule type" value="Genomic_DNA"/>
</dbReference>
<evidence type="ECO:0000313" key="3">
    <source>
        <dbReference type="Proteomes" id="UP000218334"/>
    </source>
</evidence>
<evidence type="ECO:0000313" key="2">
    <source>
        <dbReference type="EMBL" id="PBK68463.1"/>
    </source>
</evidence>
<organism evidence="2 3">
    <name type="scientific">Armillaria solidipes</name>
    <dbReference type="NCBI Taxonomy" id="1076256"/>
    <lineage>
        <taxon>Eukaryota</taxon>
        <taxon>Fungi</taxon>
        <taxon>Dikarya</taxon>
        <taxon>Basidiomycota</taxon>
        <taxon>Agaricomycotina</taxon>
        <taxon>Agaricomycetes</taxon>
        <taxon>Agaricomycetidae</taxon>
        <taxon>Agaricales</taxon>
        <taxon>Marasmiineae</taxon>
        <taxon>Physalacriaceae</taxon>
        <taxon>Armillaria</taxon>
    </lineage>
</organism>
<keyword evidence="1" id="KW-0472">Membrane</keyword>
<gene>
    <name evidence="2" type="ORF">ARMSODRAFT_1019598</name>
</gene>
<accession>A0A2H3BX45</accession>
<reference evidence="3" key="1">
    <citation type="journal article" date="2017" name="Nat. Ecol. Evol.">
        <title>Genome expansion and lineage-specific genetic innovations in the forest pathogenic fungi Armillaria.</title>
        <authorList>
            <person name="Sipos G."/>
            <person name="Prasanna A.N."/>
            <person name="Walter M.C."/>
            <person name="O'Connor E."/>
            <person name="Balint B."/>
            <person name="Krizsan K."/>
            <person name="Kiss B."/>
            <person name="Hess J."/>
            <person name="Varga T."/>
            <person name="Slot J."/>
            <person name="Riley R."/>
            <person name="Boka B."/>
            <person name="Rigling D."/>
            <person name="Barry K."/>
            <person name="Lee J."/>
            <person name="Mihaltcheva S."/>
            <person name="LaButti K."/>
            <person name="Lipzen A."/>
            <person name="Waldron R."/>
            <person name="Moloney N.M."/>
            <person name="Sperisen C."/>
            <person name="Kredics L."/>
            <person name="Vagvoelgyi C."/>
            <person name="Patrignani A."/>
            <person name="Fitzpatrick D."/>
            <person name="Nagy I."/>
            <person name="Doyle S."/>
            <person name="Anderson J.B."/>
            <person name="Grigoriev I.V."/>
            <person name="Gueldener U."/>
            <person name="Muensterkoetter M."/>
            <person name="Nagy L.G."/>
        </authorList>
    </citation>
    <scope>NUCLEOTIDE SEQUENCE [LARGE SCALE GENOMIC DNA]</scope>
    <source>
        <strain evidence="3">28-4</strain>
    </source>
</reference>
<keyword evidence="1" id="KW-0812">Transmembrane</keyword>
<keyword evidence="3" id="KW-1185">Reference proteome</keyword>
<sequence>MPGAPEGFGDILNFAGLLPCLILLSICAVTMVGIYLFTDPHDLSRETFTWDELVNMLHLFIRRIWNTTKRWAQCAQFHIWTRRWKTSTVVEIPLANLDCEIGLEGM</sequence>
<protein>
    <submittedName>
        <fullName evidence="2">Uncharacterized protein</fullName>
    </submittedName>
</protein>
<name>A0A2H3BX45_9AGAR</name>